<evidence type="ECO:0000256" key="1">
    <source>
        <dbReference type="SAM" id="MobiDB-lite"/>
    </source>
</evidence>
<dbReference type="AlphaFoldDB" id="A0A9D3BYV0"/>
<feature type="signal peptide" evidence="2">
    <location>
        <begin position="1"/>
        <end position="24"/>
    </location>
</feature>
<feature type="region of interest" description="Disordered" evidence="1">
    <location>
        <begin position="488"/>
        <end position="616"/>
    </location>
</feature>
<feature type="region of interest" description="Disordered" evidence="1">
    <location>
        <begin position="786"/>
        <end position="826"/>
    </location>
</feature>
<feature type="compositionally biased region" description="Polar residues" evidence="1">
    <location>
        <begin position="488"/>
        <end position="598"/>
    </location>
</feature>
<feature type="chain" id="PRO_5039147571" evidence="2">
    <location>
        <begin position="25"/>
        <end position="1121"/>
    </location>
</feature>
<sequence>MAAGVLISRILLLCLISDVNHSFAFPSGGHKKGRKQILNYGNRRPLDYIRHLRQPSVNLHSYGLVRTRQPSKNLLRDLSPPSLPLMKTRFQRPHGPKVMFPFQPGPLRNHPSAQPRSLQINVDIPFLNLGKQNENDYIPGFDTEPVHSTDQMQSGSSTPKYAPEKTVYVKDPYQKKTSEVSKSTILFNLSIPLSTSLKPLKSHIPVEKSQTLLSMYVPNQYAEPAKQDHSTTQTGSTWSTFNQATREPMQTGSKRPTYNKVTQEQFQTGSERPIAYLETLQPSQTGSQWPAFNQATQEPVQPGSQWPAFNQAPQEPVQPGSQWPAFNQATQEPVQTGSQWPAFNQATQEPVQTGSKKPTYNKATQEPVQTGSQWPAFNQATQEPMQTGSKKPTYNQATQEPVQTGSQWPAFNQATQEPVQTGSQWPAFNQATQEPMQTGSKKPTYNKVTQEPVQTGSQWPAFNQATQEPVQTGSQWPAFNQAIQEPMQTGSKKPTYNKATQEPVQTGSQWPAVNQATQEPKQTGSQRPAYNRATLEQSQTGSEWPSVNRVVTQHPSQTRSKWPTYNQEKRQPSQIGSQWSTYSKTTQEQSRPNPVRTWQTKEHKNTGNGNLEKPARQPWGLQMQSTRKPSLPILKYFKNSDIYRPQTSLGEKDFVIKPDLSKLKLSSPMQFGSNPSNAEIQGGFGNSGADVKEELMEQEQEQKFSSPTIKLGFTFPVVGKLQNITQSNGGYVFNINPENTGSFSEVAKSLQTGSKWPILSFEAVQQKPNEQTEKKRPHLNFDTILQQNKQPEPVGTPPTSGKPSWNSYQQVNQDNTPSGPSWGVQTSEMNKLQSPVLPVSKYQELIDPEHAHKGPTVQPNPSQPEAVQSQHHNTWVKLGSDDNQSQIRPSGSLTFTIEHDGLFKTPIEPWQTAVDFSKLDASPAIYEAKPPHKWQKPLFPKFYPYNSGQETSQSPTKSPGQDTERNLEGSGKSVKLSITADGAADAVDGQTIFPSHSSHLEFPSKWDAAGTALNLPSSSSSNSEQDSFNLNPPYQSKPQSETIDVARKPQKLEQSYNFQVNYYPSSEKTVSFPSNAFQHVLSGAVPHSIQSLFQTKHNNDQRQQSAKYNQPQNHVPVRSSW</sequence>
<evidence type="ECO:0000313" key="4">
    <source>
        <dbReference type="Proteomes" id="UP000822369"/>
    </source>
</evidence>
<feature type="region of interest" description="Disordered" evidence="1">
    <location>
        <begin position="1091"/>
        <end position="1121"/>
    </location>
</feature>
<reference evidence="3" key="1">
    <citation type="submission" date="2020-03" db="EMBL/GenBank/DDBJ databases">
        <title>Intra-Species Differences in Population Size shape Life History and Genome Evolution.</title>
        <authorList>
            <person name="Willemsen D."/>
            <person name="Cui R."/>
            <person name="Valenzano D.R."/>
        </authorList>
    </citation>
    <scope>NUCLEOTIDE SEQUENCE</scope>
    <source>
        <strain evidence="3">GRZ</strain>
        <tissue evidence="3">Whole</tissue>
    </source>
</reference>
<feature type="compositionally biased region" description="Polar residues" evidence="1">
    <location>
        <begin position="857"/>
        <end position="871"/>
    </location>
</feature>
<proteinExistence type="predicted"/>
<keyword evidence="2" id="KW-0732">Signal</keyword>
<dbReference type="EMBL" id="JAAVVJ010000004">
    <property type="protein sequence ID" value="KAF7225115.1"/>
    <property type="molecule type" value="Genomic_DNA"/>
</dbReference>
<gene>
    <name evidence="3" type="ORF">G4P62_013131</name>
</gene>
<comment type="caution">
    <text evidence="3">The sequence shown here is derived from an EMBL/GenBank/DDBJ whole genome shotgun (WGS) entry which is preliminary data.</text>
</comment>
<feature type="compositionally biased region" description="Polar residues" evidence="1">
    <location>
        <begin position="1024"/>
        <end position="1042"/>
    </location>
</feature>
<organism evidence="3 4">
    <name type="scientific">Nothobranchius furzeri</name>
    <name type="common">Turquoise killifish</name>
    <dbReference type="NCBI Taxonomy" id="105023"/>
    <lineage>
        <taxon>Eukaryota</taxon>
        <taxon>Metazoa</taxon>
        <taxon>Chordata</taxon>
        <taxon>Craniata</taxon>
        <taxon>Vertebrata</taxon>
        <taxon>Euteleostomi</taxon>
        <taxon>Actinopterygii</taxon>
        <taxon>Neopterygii</taxon>
        <taxon>Teleostei</taxon>
        <taxon>Neoteleostei</taxon>
        <taxon>Acanthomorphata</taxon>
        <taxon>Ovalentaria</taxon>
        <taxon>Atherinomorphae</taxon>
        <taxon>Cyprinodontiformes</taxon>
        <taxon>Nothobranchiidae</taxon>
        <taxon>Nothobranchius</taxon>
    </lineage>
</organism>
<feature type="region of interest" description="Disordered" evidence="1">
    <location>
        <begin position="1013"/>
        <end position="1045"/>
    </location>
</feature>
<dbReference type="Proteomes" id="UP000822369">
    <property type="component" value="Chromosome 4"/>
</dbReference>
<feature type="region of interest" description="Disordered" evidence="1">
    <location>
        <begin position="937"/>
        <end position="973"/>
    </location>
</feature>
<feature type="region of interest" description="Disordered" evidence="1">
    <location>
        <begin position="347"/>
        <end position="375"/>
    </location>
</feature>
<accession>A0A9D3BYV0</accession>
<dbReference type="KEGG" id="nfu:107389242"/>
<feature type="compositionally biased region" description="Polar residues" evidence="1">
    <location>
        <begin position="797"/>
        <end position="826"/>
    </location>
</feature>
<feature type="region of interest" description="Disordered" evidence="1">
    <location>
        <begin position="850"/>
        <end position="871"/>
    </location>
</feature>
<evidence type="ECO:0000256" key="2">
    <source>
        <dbReference type="SAM" id="SignalP"/>
    </source>
</evidence>
<evidence type="ECO:0000313" key="3">
    <source>
        <dbReference type="EMBL" id="KAF7225115.1"/>
    </source>
</evidence>
<feature type="compositionally biased region" description="Polar residues" evidence="1">
    <location>
        <begin position="946"/>
        <end position="961"/>
    </location>
</feature>
<protein>
    <submittedName>
        <fullName evidence="3">Transcript variant X2</fullName>
    </submittedName>
</protein>
<name>A0A9D3BYV0_NOTFU</name>